<evidence type="ECO:0000313" key="1">
    <source>
        <dbReference type="EMBL" id="MEB3031756.1"/>
    </source>
</evidence>
<gene>
    <name evidence="1" type="ORF">KV113_09320</name>
</gene>
<comment type="caution">
    <text evidence="1">The sequence shown here is derived from an EMBL/GenBank/DDBJ whole genome shotgun (WGS) entry which is preliminary data.</text>
</comment>
<dbReference type="Proteomes" id="UP001298593">
    <property type="component" value="Unassembled WGS sequence"/>
</dbReference>
<sequence length="124" mass="13878">MPPPSAWLSEEEIAWRTGLAGNLIRRLVPLPALPPGIEYDGARRLYPTESMLVAEIIAAMLAKQVHLVYVRAVVKHLRTPEQIEEAAAVWVPDRVTVPGVIRFEGCVRPARRSHLERRASVANR</sequence>
<dbReference type="EMBL" id="JAYJJU010000007">
    <property type="protein sequence ID" value="MEB3031756.1"/>
    <property type="molecule type" value="Genomic_DNA"/>
</dbReference>
<dbReference type="RefSeq" id="WP_329779914.1">
    <property type="nucleotide sequence ID" value="NZ_JAYJJU010000007.1"/>
</dbReference>
<organism evidence="1 2">
    <name type="scientific">[Mycobacterium] nativiensis</name>
    <dbReference type="NCBI Taxonomy" id="2855503"/>
    <lineage>
        <taxon>Bacteria</taxon>
        <taxon>Bacillati</taxon>
        <taxon>Actinomycetota</taxon>
        <taxon>Actinomycetes</taxon>
        <taxon>Mycobacteriales</taxon>
        <taxon>Mycobacteriaceae</taxon>
        <taxon>Mycolicibacter</taxon>
    </lineage>
</organism>
<proteinExistence type="predicted"/>
<accession>A0ABU5XUT8</accession>
<evidence type="ECO:0008006" key="3">
    <source>
        <dbReference type="Google" id="ProtNLM"/>
    </source>
</evidence>
<protein>
    <recommendedName>
        <fullName evidence="3">MerR family transcriptional regulator</fullName>
    </recommendedName>
</protein>
<evidence type="ECO:0000313" key="2">
    <source>
        <dbReference type="Proteomes" id="UP001298593"/>
    </source>
</evidence>
<name>A0ABU5XUT8_9MYCO</name>
<keyword evidence="2" id="KW-1185">Reference proteome</keyword>
<reference evidence="1 2" key="1">
    <citation type="submission" date="2023-12" db="EMBL/GenBank/DDBJ databases">
        <title>Description of new species of Mycobacterium terrae complex isolated from sewage at the Sao Paulo Zoological Park Foundation in Brazil.</title>
        <authorList>
            <person name="Romagnoli C.L."/>
            <person name="Conceicao E.C."/>
            <person name="Machado E."/>
            <person name="Barreto L.B.P.F."/>
            <person name="Sharma A."/>
            <person name="Silva N.M."/>
            <person name="Marques L.E."/>
            <person name="Juliana M.A."/>
            <person name="Lourenco M.C.S."/>
            <person name="Digiampietri L.A."/>
            <person name="Suffys P.N."/>
            <person name="Viana-Niero C."/>
        </authorList>
    </citation>
    <scope>NUCLEOTIDE SEQUENCE [LARGE SCALE GENOMIC DNA]</scope>
    <source>
        <strain evidence="1 2">MYC340</strain>
    </source>
</reference>